<dbReference type="PANTHER" id="PTHR43381">
    <property type="entry name" value="TRANSLATION INITIATION FACTOR IF-2-RELATED"/>
    <property type="match status" value="1"/>
</dbReference>
<evidence type="ECO:0000313" key="9">
    <source>
        <dbReference type="EMBL" id="SCW21350.1"/>
    </source>
</evidence>
<dbReference type="InterPro" id="IPR023115">
    <property type="entry name" value="TIF_IF2_dom3"/>
</dbReference>
<dbReference type="InterPro" id="IPR009000">
    <property type="entry name" value="Transl_B-barrel_sf"/>
</dbReference>
<dbReference type="InterPro" id="IPR006847">
    <property type="entry name" value="IF2_N"/>
</dbReference>
<evidence type="ECO:0000256" key="6">
    <source>
        <dbReference type="ARBA" id="ARBA00044105"/>
    </source>
</evidence>
<dbReference type="GeneID" id="30000053"/>
<organism evidence="9">
    <name type="scientific">Dermonema virens</name>
    <dbReference type="NCBI Taxonomy" id="1077399"/>
    <lineage>
        <taxon>Eukaryota</taxon>
        <taxon>Rhodophyta</taxon>
        <taxon>Florideophyceae</taxon>
        <taxon>Nemaliophycidae</taxon>
        <taxon>Nemaliales</taxon>
        <taxon>Liagoraceae</taxon>
        <taxon>Dermonema</taxon>
    </lineage>
</organism>
<dbReference type="SUPFAM" id="SSF52540">
    <property type="entry name" value="P-loop containing nucleoside triphosphate hydrolases"/>
    <property type="match status" value="1"/>
</dbReference>
<evidence type="ECO:0000256" key="4">
    <source>
        <dbReference type="ARBA" id="ARBA00022917"/>
    </source>
</evidence>
<dbReference type="GO" id="GO:0003924">
    <property type="term" value="F:GTPase activity"/>
    <property type="evidence" value="ECO:0007669"/>
    <property type="project" value="InterPro"/>
</dbReference>
<dbReference type="PRINTS" id="PR00315">
    <property type="entry name" value="ELONGATNFCT"/>
</dbReference>
<dbReference type="Pfam" id="PF00009">
    <property type="entry name" value="GTP_EFTU"/>
    <property type="match status" value="1"/>
</dbReference>
<dbReference type="FunFam" id="3.40.50.300:FF:000019">
    <property type="entry name" value="Translation initiation factor IF-2"/>
    <property type="match status" value="1"/>
</dbReference>
<dbReference type="GO" id="GO:0003743">
    <property type="term" value="F:translation initiation factor activity"/>
    <property type="evidence" value="ECO:0007669"/>
    <property type="project" value="UniProtKB-KW"/>
</dbReference>
<dbReference type="RefSeq" id="YP_009313096.1">
    <property type="nucleotide sequence ID" value="NC_031655.1"/>
</dbReference>
<dbReference type="InterPro" id="IPR027417">
    <property type="entry name" value="P-loop_NTPase"/>
</dbReference>
<keyword evidence="2 9" id="KW-0396">Initiation factor</keyword>
<feature type="domain" description="Tr-type G" evidence="8">
    <location>
        <begin position="246"/>
        <end position="419"/>
    </location>
</feature>
<dbReference type="InterPro" id="IPR000795">
    <property type="entry name" value="T_Tr_GTP-bd_dom"/>
</dbReference>
<evidence type="ECO:0000256" key="1">
    <source>
        <dbReference type="ARBA" id="ARBA00007733"/>
    </source>
</evidence>
<dbReference type="SUPFAM" id="SSF52156">
    <property type="entry name" value="Initiation factor IF2/eIF5b, domain 3"/>
    <property type="match status" value="1"/>
</dbReference>
<dbReference type="PANTHER" id="PTHR43381:SF5">
    <property type="entry name" value="TR-TYPE G DOMAIN-CONTAINING PROTEIN"/>
    <property type="match status" value="1"/>
</dbReference>
<dbReference type="AlphaFoldDB" id="A0A1G4NRR6"/>
<evidence type="ECO:0000256" key="5">
    <source>
        <dbReference type="ARBA" id="ARBA00023134"/>
    </source>
</evidence>
<dbReference type="GO" id="GO:0005737">
    <property type="term" value="C:cytoplasm"/>
    <property type="evidence" value="ECO:0007669"/>
    <property type="project" value="TreeGrafter"/>
</dbReference>
<dbReference type="InterPro" id="IPR036925">
    <property type="entry name" value="TIF_IF2_dom3_sf"/>
</dbReference>
<feature type="coiled-coil region" evidence="7">
    <location>
        <begin position="508"/>
        <end position="535"/>
    </location>
</feature>
<evidence type="ECO:0000259" key="8">
    <source>
        <dbReference type="PROSITE" id="PS51722"/>
    </source>
</evidence>
<proteinExistence type="inferred from homology"/>
<dbReference type="NCBIfam" id="TIGR00231">
    <property type="entry name" value="small_GTP"/>
    <property type="match status" value="1"/>
</dbReference>
<dbReference type="Pfam" id="PF22042">
    <property type="entry name" value="EF-G_D2"/>
    <property type="match status" value="1"/>
</dbReference>
<dbReference type="PROSITE" id="PS01176">
    <property type="entry name" value="IF2"/>
    <property type="match status" value="1"/>
</dbReference>
<dbReference type="SUPFAM" id="SSF50447">
    <property type="entry name" value="Translation proteins"/>
    <property type="match status" value="2"/>
</dbReference>
<dbReference type="CDD" id="cd01887">
    <property type="entry name" value="IF2_eIF5B"/>
    <property type="match status" value="1"/>
</dbReference>
<reference evidence="9" key="1">
    <citation type="submission" date="2016-10" db="EMBL/GenBank/DDBJ databases">
        <title>Chloroplast genomes as a tool to resolve red algal phylogenies: a case study in the Nemaliales.</title>
        <authorList>
            <person name="Costa J.F."/>
            <person name="Lin S.M."/>
            <person name="Macaya E.C."/>
            <person name="Fernandez-Garcia C."/>
            <person name="Verbruggen H."/>
        </authorList>
    </citation>
    <scope>NUCLEOTIDE SEQUENCE</scope>
    <source>
        <strain evidence="9">J.0258</strain>
    </source>
</reference>
<gene>
    <name evidence="9" type="primary">infB</name>
    <name evidence="9" type="ORF">BQ776_125</name>
</gene>
<name>A0A1G4NRR6_9FLOR</name>
<dbReference type="EMBL" id="LT622863">
    <property type="protein sequence ID" value="SCW21350.1"/>
    <property type="molecule type" value="Genomic_DNA"/>
</dbReference>
<sequence>MNKIYLQAHKDAPAEYLNLESPKIIYYSKHKSADPVEPVSSITDVMVNEINSLVLNRAEKRQKNYDKIVDPLEVKKNKIKQRKKIRSKIHINDDDENITQRYQAVGKKSENVELSLMRPPKPNKKKENHKKSIKSTDYLQPVTAPLKNNIQASNDKNDIREITLNHPVSIQELANYLSIPATEIIKSLFLRGISVTINQVIDINMAASIASQYDIKVHTYKDKRKTNVLDKSNLKNDKDLSDIYQRRTPIVTVFGHVDHGKTTLVDKICKSDDTRLESGGITQSVKAKEVHVNYNSEERPIIILDTPGHEAFYDMRMRSMQITDVAVVVIAADDGLQKQSIESIQDLQEDNIPFIIAINKIDKKSTNILNIKQELTNYNILTDDLGGDITVVELSALKEINIDQLLSTIIDISDQQNLRANCFGEASGTVLDSYLEKKQGSVARLLVQNGILNIGDYISNGQVVFKVRSIIDCKKNRIYSAGPSSIVDVFGMEMTLRSGSLFNAISDEKSAKRQLSDYQKHKEQYSRDYRKLNTRLTLDQPLNQDSHIRTKAINLILKTDSEGTINAVLNALMNIPQKKVQLNIIEAHIGQVTTGDINLASVSNATIVSFNQDSYDAEQVKHKINVNIAHFKVIYDLIDYVQELMIQLVETDYDEEVIGKAQVENIFAVSKGIVAGCIVQNGKLKVGAHMKVFRQDSIVHSGEVSSLKRLKEDVLEVFKDTECGIMSNNFSSWELKDRIEVYDLIEKEKSL</sequence>
<dbReference type="Pfam" id="PF11987">
    <property type="entry name" value="IF-2"/>
    <property type="match status" value="1"/>
</dbReference>
<accession>A0A1G4NRR6</accession>
<keyword evidence="7" id="KW-0175">Coiled coil</keyword>
<dbReference type="CDD" id="cd03692">
    <property type="entry name" value="mtIF2_IVc"/>
    <property type="match status" value="1"/>
</dbReference>
<dbReference type="InterPro" id="IPR015760">
    <property type="entry name" value="TIF_IF2"/>
</dbReference>
<keyword evidence="9" id="KW-0150">Chloroplast</keyword>
<dbReference type="Pfam" id="PF04760">
    <property type="entry name" value="IF2_N"/>
    <property type="match status" value="1"/>
</dbReference>
<dbReference type="GO" id="GO:0005525">
    <property type="term" value="F:GTP binding"/>
    <property type="evidence" value="ECO:0007669"/>
    <property type="project" value="UniProtKB-KW"/>
</dbReference>
<dbReference type="InterPro" id="IPR005225">
    <property type="entry name" value="Small_GTP-bd"/>
</dbReference>
<dbReference type="NCBIfam" id="TIGR00487">
    <property type="entry name" value="IF-2"/>
    <property type="match status" value="1"/>
</dbReference>
<keyword evidence="3" id="KW-0547">Nucleotide-binding</keyword>
<keyword evidence="5" id="KW-0342">GTP-binding</keyword>
<dbReference type="PROSITE" id="PS51722">
    <property type="entry name" value="G_TR_2"/>
    <property type="match status" value="1"/>
</dbReference>
<dbReference type="InterPro" id="IPR053905">
    <property type="entry name" value="EF-G-like_DII"/>
</dbReference>
<evidence type="ECO:0000256" key="7">
    <source>
        <dbReference type="SAM" id="Coils"/>
    </source>
</evidence>
<dbReference type="FunFam" id="3.40.50.10050:FF:000001">
    <property type="entry name" value="Translation initiation factor IF-2"/>
    <property type="match status" value="1"/>
</dbReference>
<dbReference type="Gene3D" id="3.40.50.10050">
    <property type="entry name" value="Translation initiation factor IF- 2, domain 3"/>
    <property type="match status" value="1"/>
</dbReference>
<keyword evidence="4" id="KW-0648">Protein biosynthesis</keyword>
<dbReference type="FunFam" id="2.40.30.10:FF:000008">
    <property type="entry name" value="Translation initiation factor IF-2"/>
    <property type="match status" value="1"/>
</dbReference>
<dbReference type="InterPro" id="IPR000178">
    <property type="entry name" value="TF_IF2_bacterial-like"/>
</dbReference>
<protein>
    <recommendedName>
        <fullName evidence="6">Translation initiation factor IF-2, chloroplastic</fullName>
    </recommendedName>
</protein>
<dbReference type="Gene3D" id="2.40.30.10">
    <property type="entry name" value="Translation factors"/>
    <property type="match status" value="2"/>
</dbReference>
<keyword evidence="9" id="KW-0934">Plastid</keyword>
<geneLocation type="chloroplast" evidence="9"/>
<evidence type="ECO:0000256" key="3">
    <source>
        <dbReference type="ARBA" id="ARBA00022741"/>
    </source>
</evidence>
<reference evidence="9" key="2">
    <citation type="submission" date="2016-10" db="EMBL/GenBank/DDBJ databases">
        <authorList>
            <person name="de Groot N.N."/>
        </authorList>
    </citation>
    <scope>NUCLEOTIDE SEQUENCE</scope>
    <source>
        <strain evidence="9">J.0258</strain>
    </source>
</reference>
<comment type="similarity">
    <text evidence="1">Belongs to the TRAFAC class translation factor GTPase superfamily. Classic translation factor GTPase family. IF-2 subfamily.</text>
</comment>
<evidence type="ECO:0000256" key="2">
    <source>
        <dbReference type="ARBA" id="ARBA00022540"/>
    </source>
</evidence>
<dbReference type="Gene3D" id="3.40.50.300">
    <property type="entry name" value="P-loop containing nucleotide triphosphate hydrolases"/>
    <property type="match status" value="1"/>
</dbReference>